<dbReference type="Pfam" id="PF00685">
    <property type="entry name" value="Sulfotransfer_1"/>
    <property type="match status" value="1"/>
</dbReference>
<keyword evidence="5" id="KW-1185">Reference proteome</keyword>
<evidence type="ECO:0000259" key="3">
    <source>
        <dbReference type="Pfam" id="PF00685"/>
    </source>
</evidence>
<dbReference type="Gene3D" id="3.40.50.300">
    <property type="entry name" value="P-loop containing nucleotide triphosphate hydrolases"/>
    <property type="match status" value="1"/>
</dbReference>
<dbReference type="Proteomes" id="UP000507470">
    <property type="component" value="Unassembled WGS sequence"/>
</dbReference>
<comment type="similarity">
    <text evidence="1">Belongs to the sulfotransferase 1 family.</text>
</comment>
<keyword evidence="2 4" id="KW-0808">Transferase</keyword>
<dbReference type="GO" id="GO:0008146">
    <property type="term" value="F:sulfotransferase activity"/>
    <property type="evidence" value="ECO:0007669"/>
    <property type="project" value="InterPro"/>
</dbReference>
<dbReference type="InterPro" id="IPR027417">
    <property type="entry name" value="P-loop_NTPase"/>
</dbReference>
<evidence type="ECO:0000256" key="2">
    <source>
        <dbReference type="ARBA" id="ARBA00022679"/>
    </source>
</evidence>
<protein>
    <submittedName>
        <fullName evidence="4">SULT1</fullName>
        <ecNumber evidence="4">2.8.2.-</ecNumber>
    </submittedName>
</protein>
<gene>
    <name evidence="4" type="ORF">MCOR_50369</name>
</gene>
<reference evidence="4 5" key="1">
    <citation type="submission" date="2020-06" db="EMBL/GenBank/DDBJ databases">
        <authorList>
            <person name="Li R."/>
            <person name="Bekaert M."/>
        </authorList>
    </citation>
    <scope>NUCLEOTIDE SEQUENCE [LARGE SCALE GENOMIC DNA]</scope>
    <source>
        <strain evidence="5">wild</strain>
    </source>
</reference>
<dbReference type="SUPFAM" id="SSF52540">
    <property type="entry name" value="P-loop containing nucleoside triphosphate hydrolases"/>
    <property type="match status" value="1"/>
</dbReference>
<sequence>MLLHQTTEYNTFGILHKFNFECRTDWEGLEIENNPRLFHTHLPLRYLPKKHIENRNKIIYLNRNPKDRAVSLYFFLQGKEGVPVWTWSEFFENFILKDDLYGGWFNFTKEFEKAVEDKTANVLSVTYEDLKLIPIQTMKKIASFLNVNISDELIKDIFDKCAFDNLKEHKLDGSRDLDPGGNSTLWRIIGDWKNWFTVSQSEQFDQLYNKEMKECNVKFIYDD</sequence>
<name>A0A6J8EE62_MYTCO</name>
<organism evidence="4 5">
    <name type="scientific">Mytilus coruscus</name>
    <name type="common">Sea mussel</name>
    <dbReference type="NCBI Taxonomy" id="42192"/>
    <lineage>
        <taxon>Eukaryota</taxon>
        <taxon>Metazoa</taxon>
        <taxon>Spiralia</taxon>
        <taxon>Lophotrochozoa</taxon>
        <taxon>Mollusca</taxon>
        <taxon>Bivalvia</taxon>
        <taxon>Autobranchia</taxon>
        <taxon>Pteriomorphia</taxon>
        <taxon>Mytilida</taxon>
        <taxon>Mytiloidea</taxon>
        <taxon>Mytilidae</taxon>
        <taxon>Mytilinae</taxon>
        <taxon>Mytilus</taxon>
    </lineage>
</organism>
<dbReference type="AlphaFoldDB" id="A0A6J8EE62"/>
<dbReference type="InterPro" id="IPR000863">
    <property type="entry name" value="Sulfotransferase_dom"/>
</dbReference>
<dbReference type="EMBL" id="CACVKT020008819">
    <property type="protein sequence ID" value="CAC5417895.1"/>
    <property type="molecule type" value="Genomic_DNA"/>
</dbReference>
<evidence type="ECO:0000313" key="4">
    <source>
        <dbReference type="EMBL" id="CAC5417895.1"/>
    </source>
</evidence>
<evidence type="ECO:0000256" key="1">
    <source>
        <dbReference type="ARBA" id="ARBA00005771"/>
    </source>
</evidence>
<dbReference type="PANTHER" id="PTHR11783">
    <property type="entry name" value="SULFOTRANSFERASE SULT"/>
    <property type="match status" value="1"/>
</dbReference>
<feature type="domain" description="Sulfotransferase" evidence="3">
    <location>
        <begin position="29"/>
        <end position="215"/>
    </location>
</feature>
<evidence type="ECO:0000313" key="5">
    <source>
        <dbReference type="Proteomes" id="UP000507470"/>
    </source>
</evidence>
<dbReference type="EC" id="2.8.2.-" evidence="4"/>
<dbReference type="OrthoDB" id="6086096at2759"/>
<proteinExistence type="inferred from homology"/>
<accession>A0A6J8EE62</accession>